<accession>A0A6C0BMQ4</accession>
<protein>
    <submittedName>
        <fullName evidence="1">Uncharacterized protein</fullName>
    </submittedName>
</protein>
<dbReference type="AlphaFoldDB" id="A0A6C0BMQ4"/>
<reference evidence="1" key="1">
    <citation type="journal article" date="2020" name="Nature">
        <title>Giant virus diversity and host interactions through global metagenomics.</title>
        <authorList>
            <person name="Schulz F."/>
            <person name="Roux S."/>
            <person name="Paez-Espino D."/>
            <person name="Jungbluth S."/>
            <person name="Walsh D.A."/>
            <person name="Denef V.J."/>
            <person name="McMahon K.D."/>
            <person name="Konstantinidis K.T."/>
            <person name="Eloe-Fadrosh E.A."/>
            <person name="Kyrpides N.C."/>
            <person name="Woyke T."/>
        </authorList>
    </citation>
    <scope>NUCLEOTIDE SEQUENCE</scope>
    <source>
        <strain evidence="1">GVMAG-M-3300017651-5</strain>
    </source>
</reference>
<sequence length="184" mass="21270">MVRFSKIYPLISDSELSKRRNDAEVWIMAAVHDDRSLVKRLIQLGSDLRDGYLWLSVALMCESYEIIDEVCSQKTINKTLLSECLLEDDDSFIDILLNAPDSVFMTSIEAYIENASLFPESPLMVCIRSDRDNNYILMLRLMMDRLLRCFGQIHPSLIGTVLLEMSVFNNMDKFELEISKSLRQ</sequence>
<name>A0A6C0BMQ4_9ZZZZ</name>
<evidence type="ECO:0000313" key="1">
    <source>
        <dbReference type="EMBL" id="QHS92859.1"/>
    </source>
</evidence>
<dbReference type="EMBL" id="MN739193">
    <property type="protein sequence ID" value="QHS92859.1"/>
    <property type="molecule type" value="Genomic_DNA"/>
</dbReference>
<organism evidence="1">
    <name type="scientific">viral metagenome</name>
    <dbReference type="NCBI Taxonomy" id="1070528"/>
    <lineage>
        <taxon>unclassified sequences</taxon>
        <taxon>metagenomes</taxon>
        <taxon>organismal metagenomes</taxon>
    </lineage>
</organism>
<proteinExistence type="predicted"/>